<dbReference type="Pfam" id="PF02467">
    <property type="entry name" value="Whib"/>
    <property type="match status" value="1"/>
</dbReference>
<protein>
    <submittedName>
        <fullName evidence="2">Transcription factor WhiB</fullName>
    </submittedName>
</protein>
<organism evidence="2 3">
    <name type="scientific">Mycobacterium dioxanotrophicus</name>
    <dbReference type="NCBI Taxonomy" id="482462"/>
    <lineage>
        <taxon>Bacteria</taxon>
        <taxon>Bacillati</taxon>
        <taxon>Actinomycetota</taxon>
        <taxon>Actinomycetes</taxon>
        <taxon>Mycobacteriales</taxon>
        <taxon>Mycobacteriaceae</taxon>
        <taxon>Mycobacterium</taxon>
    </lineage>
</organism>
<accession>A0A1Y0CHL1</accession>
<gene>
    <name evidence="2" type="ORF">BTO20_38695</name>
</gene>
<dbReference type="PROSITE" id="PS51674">
    <property type="entry name" value="4FE4S_WBL"/>
    <property type="match status" value="1"/>
</dbReference>
<sequence length="113" mass="12515">MTSLPAVTEEHWGAEAVCFRETPDAPELWTSERRPAQPVWTYLQQMCQRCPVRRRCAAEAVAAEQQSGIYAGVFVPERRKSKGWAAAMNQLREIAAVSAGAASPRPGKGCRRE</sequence>
<dbReference type="OrthoDB" id="4725656at2"/>
<feature type="domain" description="4Fe-4S Wbl-type" evidence="1">
    <location>
        <begin position="17"/>
        <end position="80"/>
    </location>
</feature>
<name>A0A1Y0CHL1_9MYCO</name>
<dbReference type="EMBL" id="CP020813">
    <property type="protein sequence ID" value="ART74524.1"/>
    <property type="molecule type" value="Genomic_DNA"/>
</dbReference>
<keyword evidence="3" id="KW-1185">Reference proteome</keyword>
<keyword evidence="2" id="KW-0614">Plasmid</keyword>
<dbReference type="InterPro" id="IPR034768">
    <property type="entry name" value="4FE4S_WBL"/>
</dbReference>
<evidence type="ECO:0000313" key="2">
    <source>
        <dbReference type="EMBL" id="ART74524.1"/>
    </source>
</evidence>
<reference evidence="2 3" key="1">
    <citation type="submission" date="2017-04" db="EMBL/GenBank/DDBJ databases">
        <title>Whole Genome Sequence of 1,4-Dioxane Degrading Bacterium Mycobacterium dioxanotrophicus PH-06.</title>
        <authorList>
            <person name="He Y."/>
        </authorList>
    </citation>
    <scope>NUCLEOTIDE SEQUENCE [LARGE SCALE GENOMIC DNA]</scope>
    <source>
        <strain evidence="2 3">PH-06</strain>
        <plasmid evidence="2 3">unnamed4</plasmid>
    </source>
</reference>
<dbReference type="KEGG" id="mdx:BTO20_38695"/>
<evidence type="ECO:0000259" key="1">
    <source>
        <dbReference type="PROSITE" id="PS51674"/>
    </source>
</evidence>
<dbReference type="RefSeq" id="WP_087083923.1">
    <property type="nucleotide sequence ID" value="NZ_CP020813.1"/>
</dbReference>
<dbReference type="AlphaFoldDB" id="A0A1Y0CHL1"/>
<proteinExistence type="predicted"/>
<evidence type="ECO:0000313" key="3">
    <source>
        <dbReference type="Proteomes" id="UP000195331"/>
    </source>
</evidence>
<dbReference type="Proteomes" id="UP000195331">
    <property type="component" value="Plasmid unnamed4"/>
</dbReference>
<geneLocation type="plasmid" evidence="2 3">
    <name>unnamed4</name>
</geneLocation>